<name>A0A2K1K5U8_PHYPA</name>
<keyword evidence="11 20" id="KW-0067">ATP-binding</keyword>
<keyword evidence="15" id="KW-0469">Meiosis</keyword>
<dbReference type="SUPFAM" id="SSF52540">
    <property type="entry name" value="P-loop containing nucleoside triphosphate hydrolases"/>
    <property type="match status" value="1"/>
</dbReference>
<evidence type="ECO:0000256" key="15">
    <source>
        <dbReference type="ARBA" id="ARBA00023254"/>
    </source>
</evidence>
<dbReference type="InterPro" id="IPR012340">
    <property type="entry name" value="NA-bd_OB-fold"/>
</dbReference>
<comment type="catalytic activity">
    <reaction evidence="17">
        <text>ATP + H2O = ADP + phosphate + H(+)</text>
        <dbReference type="Rhea" id="RHEA:13065"/>
        <dbReference type="ChEBI" id="CHEBI:15377"/>
        <dbReference type="ChEBI" id="CHEBI:15378"/>
        <dbReference type="ChEBI" id="CHEBI:30616"/>
        <dbReference type="ChEBI" id="CHEBI:43474"/>
        <dbReference type="ChEBI" id="CHEBI:456216"/>
        <dbReference type="EC" id="3.6.4.12"/>
    </reaction>
</comment>
<dbReference type="Gene3D" id="2.20.28.10">
    <property type="match status" value="1"/>
</dbReference>
<evidence type="ECO:0000256" key="21">
    <source>
        <dbReference type="SAM" id="MobiDB-lite"/>
    </source>
</evidence>
<comment type="function">
    <text evidence="18">Probable DNA helicase that may play a role in DNA repair during meiosis.</text>
</comment>
<evidence type="ECO:0000256" key="12">
    <source>
        <dbReference type="ARBA" id="ARBA00023125"/>
    </source>
</evidence>
<evidence type="ECO:0000256" key="18">
    <source>
        <dbReference type="ARBA" id="ARBA00059876"/>
    </source>
</evidence>
<dbReference type="GeneID" id="112285803"/>
<evidence type="ECO:0000256" key="13">
    <source>
        <dbReference type="ARBA" id="ARBA00023204"/>
    </source>
</evidence>
<dbReference type="GO" id="GO:0000724">
    <property type="term" value="P:double-strand break repair via homologous recombination"/>
    <property type="evidence" value="ECO:0000318"/>
    <property type="project" value="GO_Central"/>
</dbReference>
<dbReference type="Gramene" id="Pp3c8_2220V3.3">
    <property type="protein sequence ID" value="Pp3c8_2220V3.3"/>
    <property type="gene ID" value="Pp3c8_2220"/>
</dbReference>
<evidence type="ECO:0000256" key="14">
    <source>
        <dbReference type="ARBA" id="ARBA00023242"/>
    </source>
</evidence>
<accession>A0A2K1K5U8</accession>
<dbReference type="GO" id="GO:0003697">
    <property type="term" value="F:single-stranded DNA binding"/>
    <property type="evidence" value="ECO:0000318"/>
    <property type="project" value="GO_Central"/>
</dbReference>
<evidence type="ECO:0000256" key="10">
    <source>
        <dbReference type="ARBA" id="ARBA00022833"/>
    </source>
</evidence>
<evidence type="ECO:0000256" key="20">
    <source>
        <dbReference type="RuleBase" id="RU004070"/>
    </source>
</evidence>
<sequence>MGKHKDVFLSLPEEAGSWPDVEYVRTFQLFLENYHGDAIEALLFAEDAALHYSLVVQFAEFLDACPVVANHLFFLPHKLLSLFDDGVREAQIAAFEAHKQKRSMTVKENTHIRLNVHGSAFECPETKPNIGRVRVKDVGRLLTLKGTVIRSGAVKILEGEQEYECGKCKFRFKVEPELDLGNTVQLPPICPSEKHKACPGTKFKLVEGTMSVCHDYQEIKIQESMQTLGMGSIPRSIVVVLEDDLADTVKAGDEVMVTGPLFAKWRTPAPDARCDLELMLLANYIRKANELKTTVEVSPHMIQQFKDFWQRFSDNPFKGRNTILQNICPQVYGLFTVKLAVALTLIGGVQHIDASGTRVRGESHLLLVGDPGTGKSQFLKYAAKLSHRSIMTTGLGSTSAGLTVTAVKDGGDWMLEAGALVLADGGLCCIDEFDSIREADRATIHEAMEQQTLSVAKAGLVTTLNTRTTVFGVTNPKGHYDPSQPLTVNTTLSGPLLSRFDVVLVLLDTKNPEWDKIVSSHILAEHTKVDESDSSNGSSDIWTMAMLRSYIRYVREEFKPSLTPEASRVISSYYQLQRRSASTNAARTTIRMLESLIRLAQAHARLMFRGEVIQEDAIAAVICVESSMTTSAILDGMGNALHSSFADNPDEEYAKQEREILSKLGLLINTPSNGPPGDSTNNFQVPQRRAPRSYYDAGVTSAGNEDPITTQQRQPYVSALNTSGLALSRLRKVPPTENLSGSQAKRPKDTQAAAPSGEAGGLQSRSVLNKLRNPFASTNGQTQPTTLIAPTQTEEGLLLGTQRQAEDPR</sequence>
<evidence type="ECO:0000256" key="3">
    <source>
        <dbReference type="ARBA" id="ARBA00012551"/>
    </source>
</evidence>
<dbReference type="EnsemblPlants" id="Pp3c8_2220V3.2">
    <property type="protein sequence ID" value="Pp3c8_2220V3.2"/>
    <property type="gene ID" value="Pp3c8_2220"/>
</dbReference>
<keyword evidence="25" id="KW-1185">Reference proteome</keyword>
<keyword evidence="7" id="KW-0863">Zinc-finger</keyword>
<dbReference type="Pfam" id="PF17207">
    <property type="entry name" value="MCM_OB"/>
    <property type="match status" value="1"/>
</dbReference>
<keyword evidence="13" id="KW-0234">DNA repair</keyword>
<keyword evidence="10" id="KW-0862">Zinc</keyword>
<evidence type="ECO:0000313" key="24">
    <source>
        <dbReference type="EnsemblPlants" id="Pp3c8_2220V3.1"/>
    </source>
</evidence>
<evidence type="ECO:0000313" key="25">
    <source>
        <dbReference type="Proteomes" id="UP000006727"/>
    </source>
</evidence>
<dbReference type="EnsemblPlants" id="Pp3c8_2220V3.1">
    <property type="protein sequence ID" value="Pp3c8_2220V3.1"/>
    <property type="gene ID" value="Pp3c8_2220"/>
</dbReference>
<keyword evidence="8" id="KW-0378">Hydrolase</keyword>
<dbReference type="PRINTS" id="PR01657">
    <property type="entry name" value="MCMFAMILY"/>
</dbReference>
<dbReference type="InterPro" id="IPR031327">
    <property type="entry name" value="MCM"/>
</dbReference>
<evidence type="ECO:0000256" key="6">
    <source>
        <dbReference type="ARBA" id="ARBA00022763"/>
    </source>
</evidence>
<dbReference type="Pfam" id="PF17855">
    <property type="entry name" value="MCM_lid"/>
    <property type="match status" value="1"/>
</dbReference>
<dbReference type="RefSeq" id="XP_024382744.1">
    <property type="nucleotide sequence ID" value="XM_024526976.2"/>
</dbReference>
<reference evidence="24" key="3">
    <citation type="submission" date="2020-12" db="UniProtKB">
        <authorList>
            <consortium name="EnsemblPlants"/>
        </authorList>
    </citation>
    <scope>IDENTIFICATION</scope>
</reference>
<reference evidence="23 25" key="2">
    <citation type="journal article" date="2018" name="Plant J.">
        <title>The Physcomitrella patens chromosome-scale assembly reveals moss genome structure and evolution.</title>
        <authorList>
            <person name="Lang D."/>
            <person name="Ullrich K.K."/>
            <person name="Murat F."/>
            <person name="Fuchs J."/>
            <person name="Jenkins J."/>
            <person name="Haas F.B."/>
            <person name="Piednoel M."/>
            <person name="Gundlach H."/>
            <person name="Van Bel M."/>
            <person name="Meyberg R."/>
            <person name="Vives C."/>
            <person name="Morata J."/>
            <person name="Symeonidi A."/>
            <person name="Hiss M."/>
            <person name="Muchero W."/>
            <person name="Kamisugi Y."/>
            <person name="Saleh O."/>
            <person name="Blanc G."/>
            <person name="Decker E.L."/>
            <person name="van Gessel N."/>
            <person name="Grimwood J."/>
            <person name="Hayes R.D."/>
            <person name="Graham S.W."/>
            <person name="Gunter L.E."/>
            <person name="McDaniel S.F."/>
            <person name="Hoernstein S.N.W."/>
            <person name="Larsson A."/>
            <person name="Li F.W."/>
            <person name="Perroud P.F."/>
            <person name="Phillips J."/>
            <person name="Ranjan P."/>
            <person name="Rokshar D.S."/>
            <person name="Rothfels C.J."/>
            <person name="Schneider L."/>
            <person name="Shu S."/>
            <person name="Stevenson D.W."/>
            <person name="Thummler F."/>
            <person name="Tillich M."/>
            <person name="Villarreal Aguilar J.C."/>
            <person name="Widiez T."/>
            <person name="Wong G.K."/>
            <person name="Wymore A."/>
            <person name="Zhang Y."/>
            <person name="Zimmer A.D."/>
            <person name="Quatrano R.S."/>
            <person name="Mayer K.F.X."/>
            <person name="Goodstein D."/>
            <person name="Casacuberta J.M."/>
            <person name="Vandepoele K."/>
            <person name="Reski R."/>
            <person name="Cuming A.C."/>
            <person name="Tuskan G.A."/>
            <person name="Maumus F."/>
            <person name="Salse J."/>
            <person name="Schmutz J."/>
            <person name="Rensing S.A."/>
        </authorList>
    </citation>
    <scope>NUCLEOTIDE SEQUENCE [LARGE SCALE GENOMIC DNA]</scope>
    <source>
        <strain evidence="24 25">cv. Gransden 2004</strain>
    </source>
</reference>
<dbReference type="EC" id="3.6.4.12" evidence="3"/>
<keyword evidence="14" id="KW-0539">Nucleus</keyword>
<organism evidence="23">
    <name type="scientific">Physcomitrium patens</name>
    <name type="common">Spreading-leaved earth moss</name>
    <name type="synonym">Physcomitrella patens</name>
    <dbReference type="NCBI Taxonomy" id="3218"/>
    <lineage>
        <taxon>Eukaryota</taxon>
        <taxon>Viridiplantae</taxon>
        <taxon>Streptophyta</taxon>
        <taxon>Embryophyta</taxon>
        <taxon>Bryophyta</taxon>
        <taxon>Bryophytina</taxon>
        <taxon>Bryopsida</taxon>
        <taxon>Funariidae</taxon>
        <taxon>Funariales</taxon>
        <taxon>Funariaceae</taxon>
        <taxon>Physcomitrium</taxon>
    </lineage>
</organism>
<feature type="domain" description="MCM C-terminal AAA(+) ATPase" evidence="22">
    <location>
        <begin position="319"/>
        <end position="522"/>
    </location>
</feature>
<evidence type="ECO:0000256" key="19">
    <source>
        <dbReference type="ARBA" id="ARBA00069557"/>
    </source>
</evidence>
<dbReference type="AlphaFoldDB" id="A0A2K1K5U8"/>
<comment type="similarity">
    <text evidence="2 20">Belongs to the MCM family.</text>
</comment>
<keyword evidence="9" id="KW-0347">Helicase</keyword>
<evidence type="ECO:0000256" key="4">
    <source>
        <dbReference type="ARBA" id="ARBA00022723"/>
    </source>
</evidence>
<reference evidence="23 25" key="1">
    <citation type="journal article" date="2008" name="Science">
        <title>The Physcomitrella genome reveals evolutionary insights into the conquest of land by plants.</title>
        <authorList>
            <person name="Rensing S."/>
            <person name="Lang D."/>
            <person name="Zimmer A."/>
            <person name="Terry A."/>
            <person name="Salamov A."/>
            <person name="Shapiro H."/>
            <person name="Nishiyama T."/>
            <person name="Perroud P.-F."/>
            <person name="Lindquist E."/>
            <person name="Kamisugi Y."/>
            <person name="Tanahashi T."/>
            <person name="Sakakibara K."/>
            <person name="Fujita T."/>
            <person name="Oishi K."/>
            <person name="Shin-I T."/>
            <person name="Kuroki Y."/>
            <person name="Toyoda A."/>
            <person name="Suzuki Y."/>
            <person name="Hashimoto A."/>
            <person name="Yamaguchi K."/>
            <person name="Sugano A."/>
            <person name="Kohara Y."/>
            <person name="Fujiyama A."/>
            <person name="Anterola A."/>
            <person name="Aoki S."/>
            <person name="Ashton N."/>
            <person name="Barbazuk W.B."/>
            <person name="Barker E."/>
            <person name="Bennetzen J."/>
            <person name="Bezanilla M."/>
            <person name="Blankenship R."/>
            <person name="Cho S.H."/>
            <person name="Dutcher S."/>
            <person name="Estelle M."/>
            <person name="Fawcett J.A."/>
            <person name="Gundlach H."/>
            <person name="Hanada K."/>
            <person name="Heyl A."/>
            <person name="Hicks K.A."/>
            <person name="Hugh J."/>
            <person name="Lohr M."/>
            <person name="Mayer K."/>
            <person name="Melkozernov A."/>
            <person name="Murata T."/>
            <person name="Nelson D."/>
            <person name="Pils B."/>
            <person name="Prigge M."/>
            <person name="Reiss B."/>
            <person name="Renner T."/>
            <person name="Rombauts S."/>
            <person name="Rushton P."/>
            <person name="Sanderfoot A."/>
            <person name="Schween G."/>
            <person name="Shiu S.-H."/>
            <person name="Stueber K."/>
            <person name="Theodoulou F.L."/>
            <person name="Tu H."/>
            <person name="Van de Peer Y."/>
            <person name="Verrier P.J."/>
            <person name="Waters E."/>
            <person name="Wood A."/>
            <person name="Yang L."/>
            <person name="Cove D."/>
            <person name="Cuming A."/>
            <person name="Hasebe M."/>
            <person name="Lucas S."/>
            <person name="Mishler D.B."/>
            <person name="Reski R."/>
            <person name="Grigoriev I."/>
            <person name="Quatrano R.S."/>
            <person name="Boore J.L."/>
        </authorList>
    </citation>
    <scope>NUCLEOTIDE SEQUENCE [LARGE SCALE GENOMIC DNA]</scope>
    <source>
        <strain evidence="24 25">cv. Gransden 2004</strain>
    </source>
</reference>
<evidence type="ECO:0000256" key="9">
    <source>
        <dbReference type="ARBA" id="ARBA00022806"/>
    </source>
</evidence>
<evidence type="ECO:0000256" key="1">
    <source>
        <dbReference type="ARBA" id="ARBA00004123"/>
    </source>
</evidence>
<dbReference type="OrthoDB" id="271325at2759"/>
<comment type="subcellular location">
    <subcellularLocation>
        <location evidence="1">Nucleus</location>
    </subcellularLocation>
</comment>
<evidence type="ECO:0000313" key="23">
    <source>
        <dbReference type="EMBL" id="PNR49149.1"/>
    </source>
</evidence>
<dbReference type="FunFam" id="3.40.50.300:FF:002270">
    <property type="entry name" value="Probable DNA helicase MCM9"/>
    <property type="match status" value="1"/>
</dbReference>
<dbReference type="EMBL" id="ABEU02000008">
    <property type="protein sequence ID" value="PNR49149.1"/>
    <property type="molecule type" value="Genomic_DNA"/>
</dbReference>
<feature type="region of interest" description="Disordered" evidence="21">
    <location>
        <begin position="667"/>
        <end position="688"/>
    </location>
</feature>
<gene>
    <name evidence="24" type="primary">LOC112285803</name>
    <name evidence="23" type="ORF">PHYPA_011045</name>
</gene>
<evidence type="ECO:0000259" key="22">
    <source>
        <dbReference type="PROSITE" id="PS50051"/>
    </source>
</evidence>
<dbReference type="Gene3D" id="2.40.50.140">
    <property type="entry name" value="Nucleic acid-binding proteins"/>
    <property type="match status" value="1"/>
</dbReference>
<evidence type="ECO:0000256" key="11">
    <source>
        <dbReference type="ARBA" id="ARBA00022840"/>
    </source>
</evidence>
<evidence type="ECO:0000256" key="16">
    <source>
        <dbReference type="ARBA" id="ARBA00042301"/>
    </source>
</evidence>
<dbReference type="InterPro" id="IPR033762">
    <property type="entry name" value="MCM_OB"/>
</dbReference>
<dbReference type="GO" id="GO:0003678">
    <property type="term" value="F:DNA helicase activity"/>
    <property type="evidence" value="ECO:0007669"/>
    <property type="project" value="UniProtKB-EC"/>
</dbReference>
<feature type="compositionally biased region" description="Polar residues" evidence="21">
    <location>
        <begin position="775"/>
        <end position="794"/>
    </location>
</feature>
<dbReference type="Proteomes" id="UP000006727">
    <property type="component" value="Chromosome 8"/>
</dbReference>
<keyword evidence="6" id="KW-0227">DNA damage</keyword>
<evidence type="ECO:0000256" key="7">
    <source>
        <dbReference type="ARBA" id="ARBA00022771"/>
    </source>
</evidence>
<dbReference type="SUPFAM" id="SSF50249">
    <property type="entry name" value="Nucleic acid-binding proteins"/>
    <property type="match status" value="1"/>
</dbReference>
<proteinExistence type="inferred from homology"/>
<dbReference type="InterPro" id="IPR041562">
    <property type="entry name" value="MCM_lid"/>
</dbReference>
<dbReference type="SMART" id="SM00350">
    <property type="entry name" value="MCM"/>
    <property type="match status" value="1"/>
</dbReference>
<dbReference type="InterPro" id="IPR027417">
    <property type="entry name" value="P-loop_NTPase"/>
</dbReference>
<dbReference type="GO" id="GO:0005524">
    <property type="term" value="F:ATP binding"/>
    <property type="evidence" value="ECO:0007669"/>
    <property type="project" value="UniProtKB-KW"/>
</dbReference>
<dbReference type="STRING" id="3218.A0A2K1K5U8"/>
<dbReference type="FunCoup" id="A0A2K1K5U8">
    <property type="interactions" value="2263"/>
</dbReference>
<dbReference type="Pfam" id="PF26066">
    <property type="entry name" value="MCM9_N"/>
    <property type="match status" value="1"/>
</dbReference>
<dbReference type="InterPro" id="IPR003593">
    <property type="entry name" value="AAA+_ATPase"/>
</dbReference>
<keyword evidence="12 20" id="KW-0238">DNA-binding</keyword>
<dbReference type="Gramene" id="Pp3c8_2220V3.1">
    <property type="protein sequence ID" value="Pp3c8_2220V3.1"/>
    <property type="gene ID" value="Pp3c8_2220"/>
</dbReference>
<dbReference type="Gene3D" id="3.40.50.300">
    <property type="entry name" value="P-loop containing nucleotide triphosphate hydrolases"/>
    <property type="match status" value="1"/>
</dbReference>
<dbReference type="CDD" id="cd17760">
    <property type="entry name" value="MCM9"/>
    <property type="match status" value="1"/>
</dbReference>
<dbReference type="GO" id="GO:0005634">
    <property type="term" value="C:nucleus"/>
    <property type="evidence" value="ECO:0000318"/>
    <property type="project" value="GO_Central"/>
</dbReference>
<feature type="region of interest" description="Disordered" evidence="21">
    <location>
        <begin position="727"/>
        <end position="809"/>
    </location>
</feature>
<evidence type="ECO:0000256" key="17">
    <source>
        <dbReference type="ARBA" id="ARBA00047995"/>
    </source>
</evidence>
<dbReference type="SMART" id="SM00382">
    <property type="entry name" value="AAA"/>
    <property type="match status" value="1"/>
</dbReference>
<dbReference type="PANTHER" id="PTHR11630">
    <property type="entry name" value="DNA REPLICATION LICENSING FACTOR MCM FAMILY MEMBER"/>
    <property type="match status" value="1"/>
</dbReference>
<dbReference type="PANTHER" id="PTHR11630:SF48">
    <property type="entry name" value="DNA HELICASE MCM9"/>
    <property type="match status" value="1"/>
</dbReference>
<dbReference type="EnsemblPlants" id="Pp3c8_2220V3.3">
    <property type="protein sequence ID" value="Pp3c8_2220V3.3"/>
    <property type="gene ID" value="Pp3c8_2220"/>
</dbReference>
<evidence type="ECO:0000256" key="2">
    <source>
        <dbReference type="ARBA" id="ARBA00008010"/>
    </source>
</evidence>
<dbReference type="Pfam" id="PF00493">
    <property type="entry name" value="MCM"/>
    <property type="match status" value="1"/>
</dbReference>
<dbReference type="PaxDb" id="3218-PP1S35_109V6.1"/>
<dbReference type="OMA" id="HYVKQHF"/>
<evidence type="ECO:0000256" key="5">
    <source>
        <dbReference type="ARBA" id="ARBA00022741"/>
    </source>
</evidence>
<protein>
    <recommendedName>
        <fullName evidence="19">Probable DNA helicase MCM9</fullName>
        <ecNumber evidence="3">3.6.4.12</ecNumber>
    </recommendedName>
    <alternativeName>
        <fullName evidence="16">Minichromosome maintenance 9</fullName>
    </alternativeName>
</protein>
<dbReference type="KEGG" id="ppp:112285803"/>
<dbReference type="GO" id="GO:0016787">
    <property type="term" value="F:hydrolase activity"/>
    <property type="evidence" value="ECO:0007669"/>
    <property type="project" value="UniProtKB-KW"/>
</dbReference>
<dbReference type="GO" id="GO:0042555">
    <property type="term" value="C:MCM complex"/>
    <property type="evidence" value="ECO:0000318"/>
    <property type="project" value="GO_Central"/>
</dbReference>
<dbReference type="PROSITE" id="PS50051">
    <property type="entry name" value="MCM_2"/>
    <property type="match status" value="1"/>
</dbReference>
<keyword evidence="5 20" id="KW-0547">Nucleotide-binding</keyword>
<dbReference type="Gramene" id="Pp3c8_2220V3.2">
    <property type="protein sequence ID" value="Pp3c8_2220V3.2"/>
    <property type="gene ID" value="Pp3c8_2220"/>
</dbReference>
<dbReference type="GO" id="GO:0051321">
    <property type="term" value="P:meiotic cell cycle"/>
    <property type="evidence" value="ECO:0007669"/>
    <property type="project" value="UniProtKB-KW"/>
</dbReference>
<dbReference type="InterPro" id="IPR058768">
    <property type="entry name" value="MCM9_N"/>
</dbReference>
<keyword evidence="4" id="KW-0479">Metal-binding</keyword>
<evidence type="ECO:0000256" key="8">
    <source>
        <dbReference type="ARBA" id="ARBA00022801"/>
    </source>
</evidence>
<dbReference type="InterPro" id="IPR001208">
    <property type="entry name" value="MCM_dom"/>
</dbReference>
<dbReference type="GO" id="GO:0008270">
    <property type="term" value="F:zinc ion binding"/>
    <property type="evidence" value="ECO:0007669"/>
    <property type="project" value="UniProtKB-KW"/>
</dbReference>